<evidence type="ECO:0000313" key="5">
    <source>
        <dbReference type="EMBL" id="QHS60008.1"/>
    </source>
</evidence>
<name>A0A6B9ZCF8_9BACT</name>
<evidence type="ECO:0000256" key="2">
    <source>
        <dbReference type="ARBA" id="ARBA00022857"/>
    </source>
</evidence>
<evidence type="ECO:0000256" key="3">
    <source>
        <dbReference type="ARBA" id="ARBA00023002"/>
    </source>
</evidence>
<dbReference type="InterPro" id="IPR002347">
    <property type="entry name" value="SDR_fam"/>
</dbReference>
<reference evidence="5 6" key="1">
    <citation type="submission" date="2020-01" db="EMBL/GenBank/DDBJ databases">
        <title>Complete genome sequence of Chitinophaga sp. H33E-04 isolated from quinoa roots.</title>
        <authorList>
            <person name="Weon H.-Y."/>
            <person name="Lee S.A."/>
        </authorList>
    </citation>
    <scope>NUCLEOTIDE SEQUENCE [LARGE SCALE GENOMIC DNA]</scope>
    <source>
        <strain evidence="5 6">H33E-04</strain>
    </source>
</reference>
<keyword evidence="3" id="KW-0560">Oxidoreductase</keyword>
<keyword evidence="2" id="KW-0521">NADP</keyword>
<comment type="similarity">
    <text evidence="1 4">Belongs to the short-chain dehydrogenases/reductases (SDR) family.</text>
</comment>
<dbReference type="KEGG" id="chih:GWR21_10500"/>
<evidence type="ECO:0000313" key="6">
    <source>
        <dbReference type="Proteomes" id="UP000476411"/>
    </source>
</evidence>
<dbReference type="SUPFAM" id="SSF51735">
    <property type="entry name" value="NAD(P)-binding Rossmann-fold domains"/>
    <property type="match status" value="1"/>
</dbReference>
<dbReference type="PRINTS" id="PR00081">
    <property type="entry name" value="GDHRDH"/>
</dbReference>
<dbReference type="PANTHER" id="PTHR43490:SF99">
    <property type="entry name" value="SHORT-CHAIN DEHYDROGENASE_REDUCTASE"/>
    <property type="match status" value="1"/>
</dbReference>
<dbReference type="PRINTS" id="PR00080">
    <property type="entry name" value="SDRFAMILY"/>
</dbReference>
<dbReference type="GO" id="GO:0016491">
    <property type="term" value="F:oxidoreductase activity"/>
    <property type="evidence" value="ECO:0007669"/>
    <property type="project" value="UniProtKB-KW"/>
</dbReference>
<gene>
    <name evidence="5" type="ORF">GWR21_10500</name>
</gene>
<accession>A0A6B9ZCF8</accession>
<sequence>MKTVLVTGANKSIGYETVRLLAEKGYRVYLGSRDLNNGKEAAARLNEDGTKQIIPVQLDVTDPASVMQAKAFIAKDAGTLDILINNAGILGEFPQTAVASPVENLRKVFDTNFFGVITVTQTFLELMYDSKQPVIVNVTSGLASLTLHNDPSWVYYSYKIAGYGPSKSALNAYTIALAYELKDKGFKVNVVDPGHTATDFNHHTGTGSVADAAAFVADYAVMEADGPTGMFFSKDIAAADRVSSW</sequence>
<dbReference type="Pfam" id="PF00106">
    <property type="entry name" value="adh_short"/>
    <property type="match status" value="1"/>
</dbReference>
<dbReference type="RefSeq" id="WP_162331702.1">
    <property type="nucleotide sequence ID" value="NZ_CP048113.1"/>
</dbReference>
<evidence type="ECO:0000256" key="1">
    <source>
        <dbReference type="ARBA" id="ARBA00006484"/>
    </source>
</evidence>
<proteinExistence type="inferred from homology"/>
<dbReference type="PANTHER" id="PTHR43490">
    <property type="entry name" value="(+)-NEOMENTHOL DEHYDROGENASE"/>
    <property type="match status" value="1"/>
</dbReference>
<dbReference type="Gene3D" id="3.40.50.720">
    <property type="entry name" value="NAD(P)-binding Rossmann-like Domain"/>
    <property type="match status" value="1"/>
</dbReference>
<protein>
    <submittedName>
        <fullName evidence="5">SDR family NAD(P)-dependent oxidoreductase</fullName>
    </submittedName>
</protein>
<organism evidence="5 6">
    <name type="scientific">Chitinophaga agri</name>
    <dbReference type="NCBI Taxonomy" id="2703787"/>
    <lineage>
        <taxon>Bacteria</taxon>
        <taxon>Pseudomonadati</taxon>
        <taxon>Bacteroidota</taxon>
        <taxon>Chitinophagia</taxon>
        <taxon>Chitinophagales</taxon>
        <taxon>Chitinophagaceae</taxon>
        <taxon>Chitinophaga</taxon>
    </lineage>
</organism>
<evidence type="ECO:0000256" key="4">
    <source>
        <dbReference type="RuleBase" id="RU000363"/>
    </source>
</evidence>
<dbReference type="InterPro" id="IPR036291">
    <property type="entry name" value="NAD(P)-bd_dom_sf"/>
</dbReference>
<dbReference type="EMBL" id="CP048113">
    <property type="protein sequence ID" value="QHS60008.1"/>
    <property type="molecule type" value="Genomic_DNA"/>
</dbReference>
<keyword evidence="6" id="KW-1185">Reference proteome</keyword>
<dbReference type="AlphaFoldDB" id="A0A6B9ZCF8"/>
<dbReference type="Proteomes" id="UP000476411">
    <property type="component" value="Chromosome"/>
</dbReference>